<dbReference type="InterPro" id="IPR007793">
    <property type="entry name" value="DivIVA_fam"/>
</dbReference>
<reference evidence="8 9" key="1">
    <citation type="submission" date="2013-11" db="EMBL/GenBank/DDBJ databases">
        <title>Complete genome sequence of Clostridum sp. M2/40.</title>
        <authorList>
            <person name="Wibberg D."/>
            <person name="Puehler A."/>
            <person name="Schlueter A."/>
        </authorList>
    </citation>
    <scope>NUCLEOTIDE SEQUENCE [LARGE SCALE GENOMIC DNA]</scope>
    <source>
        <strain evidence="9">M2/40</strain>
    </source>
</reference>
<feature type="coiled-coil region" evidence="7">
    <location>
        <begin position="43"/>
        <end position="80"/>
    </location>
</feature>
<dbReference type="Gene3D" id="6.10.250.660">
    <property type="match status" value="1"/>
</dbReference>
<dbReference type="Pfam" id="PF05103">
    <property type="entry name" value="DivIVA"/>
    <property type="match status" value="1"/>
</dbReference>
<dbReference type="HOGENOM" id="CLU_076854_3_1_9"/>
<evidence type="ECO:0000313" key="8">
    <source>
        <dbReference type="EMBL" id="CDM68754.1"/>
    </source>
</evidence>
<dbReference type="Proteomes" id="UP000019426">
    <property type="component" value="Chromosome M2/40_rep1"/>
</dbReference>
<dbReference type="PANTHER" id="PTHR35794:SF2">
    <property type="entry name" value="CELL DIVISION PROTEIN DIVIVA"/>
    <property type="match status" value="1"/>
</dbReference>
<keyword evidence="3" id="KW-0963">Cytoplasm</keyword>
<keyword evidence="9" id="KW-1185">Reference proteome</keyword>
<evidence type="ECO:0000256" key="2">
    <source>
        <dbReference type="ARBA" id="ARBA00009008"/>
    </source>
</evidence>
<sequence length="226" mass="26549">MRLTPMDITNKEFKKSLRGFDCEEVDEFLDKIVEDYEFIYKENSSLKEKIKANNDRIKHYEQIEETIQNTLLLAQNAAEQAKLVAQKEAEMILNSANESAKKIIDKANFEVIKINDDYEVIKQDFMKFRAKYNNFLQTQMDMFKGLEQDFLKNYNIATNEKDDKVIETIDTKVISDDIKEKEANEKEIKEKDIFKEVAAEEVKAIPELELTANLEDVKNYFVEDDK</sequence>
<accession>W6RYR3</accession>
<evidence type="ECO:0000256" key="7">
    <source>
        <dbReference type="SAM" id="Coils"/>
    </source>
</evidence>
<dbReference type="OrthoDB" id="9815492at2"/>
<gene>
    <name evidence="8" type="ORF">CM240_1596</name>
</gene>
<keyword evidence="5 7" id="KW-0175">Coiled coil</keyword>
<proteinExistence type="inferred from homology"/>
<dbReference type="eggNOG" id="COG3599">
    <property type="taxonomic scope" value="Bacteria"/>
</dbReference>
<evidence type="ECO:0000313" key="9">
    <source>
        <dbReference type="Proteomes" id="UP000019426"/>
    </source>
</evidence>
<dbReference type="AlphaFoldDB" id="W6RYR3"/>
<dbReference type="PATRIC" id="fig|1216932.3.peg.1589"/>
<dbReference type="GO" id="GO:0005737">
    <property type="term" value="C:cytoplasm"/>
    <property type="evidence" value="ECO:0007669"/>
    <property type="project" value="UniProtKB-SubCell"/>
</dbReference>
<keyword evidence="4" id="KW-0132">Cell division</keyword>
<dbReference type="EMBL" id="HG917868">
    <property type="protein sequence ID" value="CDM68754.1"/>
    <property type="molecule type" value="Genomic_DNA"/>
</dbReference>
<dbReference type="PANTHER" id="PTHR35794">
    <property type="entry name" value="CELL DIVISION PROTEIN DIVIVA"/>
    <property type="match status" value="1"/>
</dbReference>
<keyword evidence="6" id="KW-0131">Cell cycle</keyword>
<dbReference type="KEGG" id="clt:CM240_1596"/>
<protein>
    <submittedName>
        <fullName evidence="8">Putative septum site-determining protein divIVA</fullName>
    </submittedName>
</protein>
<dbReference type="RefSeq" id="WP_044038091.1">
    <property type="nucleotide sequence ID" value="NZ_HG917868.1"/>
</dbReference>
<comment type="subcellular location">
    <subcellularLocation>
        <location evidence="1">Cytoplasm</location>
    </subcellularLocation>
</comment>
<evidence type="ECO:0000256" key="6">
    <source>
        <dbReference type="ARBA" id="ARBA00023306"/>
    </source>
</evidence>
<organism evidence="8 9">
    <name type="scientific">Clostridium bornimense</name>
    <dbReference type="NCBI Taxonomy" id="1216932"/>
    <lineage>
        <taxon>Bacteria</taxon>
        <taxon>Bacillati</taxon>
        <taxon>Bacillota</taxon>
        <taxon>Clostridia</taxon>
        <taxon>Eubacteriales</taxon>
        <taxon>Clostridiaceae</taxon>
        <taxon>Clostridium</taxon>
    </lineage>
</organism>
<dbReference type="InterPro" id="IPR019933">
    <property type="entry name" value="DivIVA_domain"/>
</dbReference>
<evidence type="ECO:0000256" key="4">
    <source>
        <dbReference type="ARBA" id="ARBA00022618"/>
    </source>
</evidence>
<name>W6RYR3_9CLOT</name>
<dbReference type="NCBIfam" id="TIGR03544">
    <property type="entry name" value="DivI1A_domain"/>
    <property type="match status" value="1"/>
</dbReference>
<dbReference type="STRING" id="1216932.CM240_1596"/>
<evidence type="ECO:0000256" key="5">
    <source>
        <dbReference type="ARBA" id="ARBA00023054"/>
    </source>
</evidence>
<comment type="similarity">
    <text evidence="2">Belongs to the DivIVA family.</text>
</comment>
<evidence type="ECO:0000256" key="1">
    <source>
        <dbReference type="ARBA" id="ARBA00004496"/>
    </source>
</evidence>
<dbReference type="GO" id="GO:0051301">
    <property type="term" value="P:cell division"/>
    <property type="evidence" value="ECO:0007669"/>
    <property type="project" value="UniProtKB-KW"/>
</dbReference>
<evidence type="ECO:0000256" key="3">
    <source>
        <dbReference type="ARBA" id="ARBA00022490"/>
    </source>
</evidence>